<dbReference type="Gene3D" id="1.20.1560.10">
    <property type="entry name" value="ABC transporter type 1, transmembrane domain"/>
    <property type="match status" value="1"/>
</dbReference>
<dbReference type="RefSeq" id="WP_275090247.1">
    <property type="nucleotide sequence ID" value="NZ_CP119078.1"/>
</dbReference>
<evidence type="ECO:0000256" key="4">
    <source>
        <dbReference type="ARBA" id="ARBA00022840"/>
    </source>
</evidence>
<evidence type="ECO:0000256" key="5">
    <source>
        <dbReference type="ARBA" id="ARBA00022989"/>
    </source>
</evidence>
<dbReference type="InterPro" id="IPR003593">
    <property type="entry name" value="AAA+_ATPase"/>
</dbReference>
<feature type="transmembrane region" description="Helical" evidence="7">
    <location>
        <begin position="436"/>
        <end position="459"/>
    </location>
</feature>
<dbReference type="PROSITE" id="PS50929">
    <property type="entry name" value="ABC_TM1F"/>
    <property type="match status" value="1"/>
</dbReference>
<dbReference type="PANTHER" id="PTHR24221">
    <property type="entry name" value="ATP-BINDING CASSETTE SUB-FAMILY B"/>
    <property type="match status" value="1"/>
</dbReference>
<gene>
    <name evidence="10" type="ORF">PXX05_06500</name>
</gene>
<dbReference type="NCBIfam" id="TIGR03797">
    <property type="entry name" value="NHLM_micro_ABC2"/>
    <property type="match status" value="1"/>
</dbReference>
<evidence type="ECO:0000256" key="7">
    <source>
        <dbReference type="SAM" id="Phobius"/>
    </source>
</evidence>
<dbReference type="InterPro" id="IPR036640">
    <property type="entry name" value="ABC1_TM_sf"/>
</dbReference>
<dbReference type="Pfam" id="PF00664">
    <property type="entry name" value="ABC_membrane"/>
    <property type="match status" value="1"/>
</dbReference>
<reference evidence="10 11" key="1">
    <citation type="submission" date="2023-02" db="EMBL/GenBank/DDBJ databases">
        <title>Genome Sequence of L. cardiaca H63T.</title>
        <authorList>
            <person name="Lopez A.E."/>
            <person name="Cianciotto N.P."/>
        </authorList>
    </citation>
    <scope>NUCLEOTIDE SEQUENCE [LARGE SCALE GENOMIC DNA]</scope>
    <source>
        <strain evidence="10 11">H63</strain>
    </source>
</reference>
<evidence type="ECO:0000256" key="2">
    <source>
        <dbReference type="ARBA" id="ARBA00022692"/>
    </source>
</evidence>
<evidence type="ECO:0000313" key="10">
    <source>
        <dbReference type="EMBL" id="WED44429.1"/>
    </source>
</evidence>
<dbReference type="InterPro" id="IPR017871">
    <property type="entry name" value="ABC_transporter-like_CS"/>
</dbReference>
<evidence type="ECO:0000259" key="8">
    <source>
        <dbReference type="PROSITE" id="PS50893"/>
    </source>
</evidence>
<dbReference type="InterPro" id="IPR039421">
    <property type="entry name" value="Type_1_exporter"/>
</dbReference>
<dbReference type="SUPFAM" id="SSF90123">
    <property type="entry name" value="ABC transporter transmembrane region"/>
    <property type="match status" value="1"/>
</dbReference>
<feature type="transmembrane region" description="Helical" evidence="7">
    <location>
        <begin position="366"/>
        <end position="386"/>
    </location>
</feature>
<dbReference type="InterPro" id="IPR011527">
    <property type="entry name" value="ABC1_TM_dom"/>
</dbReference>
<name>A0ABY8AVG0_9GAMM</name>
<evidence type="ECO:0000256" key="3">
    <source>
        <dbReference type="ARBA" id="ARBA00022741"/>
    </source>
</evidence>
<accession>A0ABY8AVG0</accession>
<evidence type="ECO:0000259" key="9">
    <source>
        <dbReference type="PROSITE" id="PS50929"/>
    </source>
</evidence>
<feature type="transmembrane region" description="Helical" evidence="7">
    <location>
        <begin position="575"/>
        <end position="597"/>
    </location>
</feature>
<feature type="transmembrane region" description="Helical" evidence="7">
    <location>
        <begin position="326"/>
        <end position="346"/>
    </location>
</feature>
<dbReference type="PANTHER" id="PTHR24221:SF654">
    <property type="entry name" value="ATP-BINDING CASSETTE SUB-FAMILY B MEMBER 6"/>
    <property type="match status" value="1"/>
</dbReference>
<dbReference type="SUPFAM" id="SSF52540">
    <property type="entry name" value="P-loop containing nucleoside triphosphate hydrolases"/>
    <property type="match status" value="1"/>
</dbReference>
<dbReference type="EMBL" id="CP119078">
    <property type="protein sequence ID" value="WED44429.1"/>
    <property type="molecule type" value="Genomic_DNA"/>
</dbReference>
<evidence type="ECO:0000313" key="11">
    <source>
        <dbReference type="Proteomes" id="UP001222087"/>
    </source>
</evidence>
<dbReference type="InterPro" id="IPR022515">
    <property type="entry name" value="NHPM_micro_ABC2"/>
</dbReference>
<feature type="domain" description="ABC transmembrane type-1" evidence="9">
    <location>
        <begin position="329"/>
        <end position="606"/>
    </location>
</feature>
<dbReference type="SMART" id="SM00382">
    <property type="entry name" value="AAA"/>
    <property type="match status" value="1"/>
</dbReference>
<keyword evidence="2 7" id="KW-0812">Transmembrane</keyword>
<dbReference type="Proteomes" id="UP001222087">
    <property type="component" value="Chromosome"/>
</dbReference>
<proteinExistence type="predicted"/>
<sequence>MSDSLKKHNNFPSEFDLLQSHNHYEIVTGVVDVFLVPFDKNKQGKRYFLGRWQTGELLIGLKEKHNQQNWQLIASCSTNATLNRLDWHDLASSSRLESLLNWQQHFIAYLQKHKKDYPNESLLNREISLEELPEAISNFYNAIKQQLFSTIESIRYLERHDANERRKMENNFLKRAYIQMFSILHSYNPIGKIGQNDTLTFCIQYIAQFYQEPIAEHIKIEAMDDIVQKTGMQVRQVQLNGKWWHAVTHPVLLQKMEGEGFCLALPRISRGLTLIDPIQGIQKKLTSKDAKDFLSTAWQVYSPLPQKKLKIRDLIPVAFRGCQRDLARLLVVGSIAAMLTLVTPWFTGVLFEQVVPAGNITQLQQIVYALLVAAFSAGFFELVRAITVLRIGSKLNLNLEISIWDRLIRLPVTFFRQFTTGDLTKRAMAVSNVRRIMAGVIISSLLSGIFSLFSLGLLFYYDVKLAFTAAIATLIICAYTFLISIRQLSYYKAMTTVSGELSGMTVQLLSGISKIQTTGREKTAFSLWSIKNSQIKNELYKANWYNALLSSLNALCLPLLYVIIFIQFLNRDDPLSLGIFLAFTAALGQFTAGMLGMTDAVSAIINSIPLIKRLSPILENTPEVHAGKHDPGILNGKIEVDRLRFSYSSKEELIINDVSFVINPGQYVAITGPSGSGKSTLLRLLLGFEKPIQGNIFFDDHDIKQLNVQRVREQCGVVLQNSLLISSTLFENIVGSAPLTQDDAWEAAEMAGLADDIRKMPMGMHTIISERGGTLSGGQRQRVLIARALAKKPRLLFFDEATSALDNLTQAIVIKSLEKLNTTRIVIAHRLTTIEKADLILVMDQGKIIQSGTYAQLMQQEGLFQAMSKRQLLNKS</sequence>
<dbReference type="PROSITE" id="PS50893">
    <property type="entry name" value="ABC_TRANSPORTER_2"/>
    <property type="match status" value="1"/>
</dbReference>
<keyword evidence="6 7" id="KW-0472">Membrane</keyword>
<keyword evidence="11" id="KW-1185">Reference proteome</keyword>
<dbReference type="Gene3D" id="3.40.50.300">
    <property type="entry name" value="P-loop containing nucleotide triphosphate hydrolases"/>
    <property type="match status" value="1"/>
</dbReference>
<feature type="transmembrane region" description="Helical" evidence="7">
    <location>
        <begin position="465"/>
        <end position="485"/>
    </location>
</feature>
<keyword evidence="3" id="KW-0547">Nucleotide-binding</keyword>
<feature type="domain" description="ABC transporter" evidence="8">
    <location>
        <begin position="638"/>
        <end position="870"/>
    </location>
</feature>
<dbReference type="InterPro" id="IPR027417">
    <property type="entry name" value="P-loop_NTPase"/>
</dbReference>
<keyword evidence="5 7" id="KW-1133">Transmembrane helix</keyword>
<organism evidence="10 11">
    <name type="scientific">Legionella cardiaca</name>
    <dbReference type="NCBI Taxonomy" id="1071983"/>
    <lineage>
        <taxon>Bacteria</taxon>
        <taxon>Pseudomonadati</taxon>
        <taxon>Pseudomonadota</taxon>
        <taxon>Gammaproteobacteria</taxon>
        <taxon>Legionellales</taxon>
        <taxon>Legionellaceae</taxon>
        <taxon>Legionella</taxon>
    </lineage>
</organism>
<dbReference type="InterPro" id="IPR003439">
    <property type="entry name" value="ABC_transporter-like_ATP-bd"/>
</dbReference>
<protein>
    <submittedName>
        <fullName evidence="10">NHLP bacteriocin export ABC transporter permease/ATPase subunit</fullName>
    </submittedName>
</protein>
<evidence type="ECO:0000256" key="1">
    <source>
        <dbReference type="ARBA" id="ARBA00004651"/>
    </source>
</evidence>
<evidence type="ECO:0000256" key="6">
    <source>
        <dbReference type="ARBA" id="ARBA00023136"/>
    </source>
</evidence>
<keyword evidence="4" id="KW-0067">ATP-binding</keyword>
<dbReference type="CDD" id="cd07346">
    <property type="entry name" value="ABC_6TM_exporters"/>
    <property type="match status" value="1"/>
</dbReference>
<feature type="transmembrane region" description="Helical" evidence="7">
    <location>
        <begin position="544"/>
        <end position="569"/>
    </location>
</feature>
<dbReference type="Pfam" id="PF00005">
    <property type="entry name" value="ABC_tran"/>
    <property type="match status" value="1"/>
</dbReference>
<dbReference type="PROSITE" id="PS00211">
    <property type="entry name" value="ABC_TRANSPORTER_1"/>
    <property type="match status" value="1"/>
</dbReference>
<comment type="subcellular location">
    <subcellularLocation>
        <location evidence="1">Cell membrane</location>
        <topology evidence="1">Multi-pass membrane protein</topology>
    </subcellularLocation>
</comment>